<dbReference type="Proteomes" id="UP000184428">
    <property type="component" value="Unassembled WGS sequence"/>
</dbReference>
<proteinExistence type="predicted"/>
<sequence length="249" mass="25735">MTLLAAVHAEWTKARTVRALLMALLAYAVVVIGVSLGVTAGIGAGEAASPGYDAALLAFYGLNFGHVAVIVFAVLLTAGEYSRQTVHPSLVAVPRRGRFLAAKVVVGTALVLAVAAPTALLTLLGTQALLGPAAVGLGDPGVLRATLAAALYPALLAVFCMGVGVLLRDQVAALGLLVPFFFLVTPVLELIPGLREVAVFLPDRAGQVAVRLHTRPVDQFGPGTGLAVLALWALAGVLLAWWVLRRRDA</sequence>
<keyword evidence="1" id="KW-0812">Transmembrane</keyword>
<keyword evidence="1" id="KW-0472">Membrane</keyword>
<feature type="transmembrane region" description="Helical" evidence="1">
    <location>
        <begin position="225"/>
        <end position="244"/>
    </location>
</feature>
<gene>
    <name evidence="2" type="ORF">SAMN05660350_00626</name>
</gene>
<evidence type="ECO:0000313" key="3">
    <source>
        <dbReference type="Proteomes" id="UP000184428"/>
    </source>
</evidence>
<evidence type="ECO:0000313" key="2">
    <source>
        <dbReference type="EMBL" id="SHN55852.1"/>
    </source>
</evidence>
<feature type="transmembrane region" description="Helical" evidence="1">
    <location>
        <begin position="99"/>
        <end position="125"/>
    </location>
</feature>
<dbReference type="RefSeq" id="WP_072913149.1">
    <property type="nucleotide sequence ID" value="NZ_FRDM01000002.1"/>
</dbReference>
<name>A0A1M7SC73_9ACTN</name>
<feature type="transmembrane region" description="Helical" evidence="1">
    <location>
        <begin position="145"/>
        <end position="167"/>
    </location>
</feature>
<feature type="transmembrane region" description="Helical" evidence="1">
    <location>
        <begin position="54"/>
        <end position="78"/>
    </location>
</feature>
<feature type="transmembrane region" description="Helical" evidence="1">
    <location>
        <begin position="20"/>
        <end position="42"/>
    </location>
</feature>
<dbReference type="EMBL" id="FRDM01000002">
    <property type="protein sequence ID" value="SHN55852.1"/>
    <property type="molecule type" value="Genomic_DNA"/>
</dbReference>
<evidence type="ECO:0008006" key="4">
    <source>
        <dbReference type="Google" id="ProtNLM"/>
    </source>
</evidence>
<dbReference type="OrthoDB" id="4529884at2"/>
<keyword evidence="1" id="KW-1133">Transmembrane helix</keyword>
<protein>
    <recommendedName>
        <fullName evidence="4">ABC-2 type transport system permease protein</fullName>
    </recommendedName>
</protein>
<evidence type="ECO:0000256" key="1">
    <source>
        <dbReference type="SAM" id="Phobius"/>
    </source>
</evidence>
<reference evidence="2 3" key="1">
    <citation type="submission" date="2016-12" db="EMBL/GenBank/DDBJ databases">
        <authorList>
            <person name="Song W.-J."/>
            <person name="Kurnit D.M."/>
        </authorList>
    </citation>
    <scope>NUCLEOTIDE SEQUENCE [LARGE SCALE GENOMIC DNA]</scope>
    <source>
        <strain evidence="2 3">DSM 43162</strain>
    </source>
</reference>
<dbReference type="AlphaFoldDB" id="A0A1M7SC73"/>
<feature type="transmembrane region" description="Helical" evidence="1">
    <location>
        <begin position="174"/>
        <end position="194"/>
    </location>
</feature>
<accession>A0A1M7SC73</accession>
<organism evidence="2 3">
    <name type="scientific">Geodermatophilus obscurus</name>
    <dbReference type="NCBI Taxonomy" id="1861"/>
    <lineage>
        <taxon>Bacteria</taxon>
        <taxon>Bacillati</taxon>
        <taxon>Actinomycetota</taxon>
        <taxon>Actinomycetes</taxon>
        <taxon>Geodermatophilales</taxon>
        <taxon>Geodermatophilaceae</taxon>
        <taxon>Geodermatophilus</taxon>
    </lineage>
</organism>